<accession>A0ABD3CNT4</accession>
<dbReference type="Proteomes" id="UP001632038">
    <property type="component" value="Unassembled WGS sequence"/>
</dbReference>
<feature type="region of interest" description="Disordered" evidence="1">
    <location>
        <begin position="66"/>
        <end position="85"/>
    </location>
</feature>
<evidence type="ECO:0000313" key="2">
    <source>
        <dbReference type="EMBL" id="KAL3630581.1"/>
    </source>
</evidence>
<dbReference type="EMBL" id="JAVIJP010000032">
    <property type="protein sequence ID" value="KAL3630581.1"/>
    <property type="molecule type" value="Genomic_DNA"/>
</dbReference>
<sequence length="85" mass="9740">MGSYNYYKMFGCFNRKFKISESEPPPDVREAFWRFADGADHMSADQLHNFMVQHQRDEHCTAVARRGGNHAECLQPPPPPPPPPP</sequence>
<gene>
    <name evidence="2" type="ORF">CASFOL_023565</name>
</gene>
<keyword evidence="3" id="KW-1185">Reference proteome</keyword>
<proteinExistence type="predicted"/>
<evidence type="ECO:0000313" key="3">
    <source>
        <dbReference type="Proteomes" id="UP001632038"/>
    </source>
</evidence>
<dbReference type="AlphaFoldDB" id="A0ABD3CNT4"/>
<reference evidence="3" key="1">
    <citation type="journal article" date="2024" name="IScience">
        <title>Strigolactones Initiate the Formation of Haustorium-like Structures in Castilleja.</title>
        <authorList>
            <person name="Buerger M."/>
            <person name="Peterson D."/>
            <person name="Chory J."/>
        </authorList>
    </citation>
    <scope>NUCLEOTIDE SEQUENCE [LARGE SCALE GENOMIC DNA]</scope>
</reference>
<name>A0ABD3CNT4_9LAMI</name>
<comment type="caution">
    <text evidence="2">The sequence shown here is derived from an EMBL/GenBank/DDBJ whole genome shotgun (WGS) entry which is preliminary data.</text>
</comment>
<organism evidence="2 3">
    <name type="scientific">Castilleja foliolosa</name>
    <dbReference type="NCBI Taxonomy" id="1961234"/>
    <lineage>
        <taxon>Eukaryota</taxon>
        <taxon>Viridiplantae</taxon>
        <taxon>Streptophyta</taxon>
        <taxon>Embryophyta</taxon>
        <taxon>Tracheophyta</taxon>
        <taxon>Spermatophyta</taxon>
        <taxon>Magnoliopsida</taxon>
        <taxon>eudicotyledons</taxon>
        <taxon>Gunneridae</taxon>
        <taxon>Pentapetalae</taxon>
        <taxon>asterids</taxon>
        <taxon>lamiids</taxon>
        <taxon>Lamiales</taxon>
        <taxon>Orobanchaceae</taxon>
        <taxon>Pedicularideae</taxon>
        <taxon>Castillejinae</taxon>
        <taxon>Castilleja</taxon>
    </lineage>
</organism>
<dbReference type="Gene3D" id="1.10.238.10">
    <property type="entry name" value="EF-hand"/>
    <property type="match status" value="1"/>
</dbReference>
<feature type="compositionally biased region" description="Pro residues" evidence="1">
    <location>
        <begin position="75"/>
        <end position="85"/>
    </location>
</feature>
<evidence type="ECO:0000256" key="1">
    <source>
        <dbReference type="SAM" id="MobiDB-lite"/>
    </source>
</evidence>
<protein>
    <submittedName>
        <fullName evidence="2">Uncharacterized protein</fullName>
    </submittedName>
</protein>
<dbReference type="InterPro" id="IPR011992">
    <property type="entry name" value="EF-hand-dom_pair"/>
</dbReference>
<dbReference type="SUPFAM" id="SSF47473">
    <property type="entry name" value="EF-hand"/>
    <property type="match status" value="1"/>
</dbReference>